<keyword evidence="2" id="KW-1185">Reference proteome</keyword>
<dbReference type="RefSeq" id="WP_263740568.1">
    <property type="nucleotide sequence ID" value="NZ_JAOWKZ010000003.1"/>
</dbReference>
<dbReference type="Proteomes" id="UP001652564">
    <property type="component" value="Unassembled WGS sequence"/>
</dbReference>
<gene>
    <name evidence="1" type="ORF">OEZ71_13760</name>
</gene>
<protein>
    <submittedName>
        <fullName evidence="1">Uncharacterized protein</fullName>
    </submittedName>
</protein>
<organism evidence="1 2">
    <name type="scientific">Albidovulum litorale</name>
    <dbReference type="NCBI Taxonomy" id="2984134"/>
    <lineage>
        <taxon>Bacteria</taxon>
        <taxon>Pseudomonadati</taxon>
        <taxon>Pseudomonadota</taxon>
        <taxon>Alphaproteobacteria</taxon>
        <taxon>Rhodobacterales</taxon>
        <taxon>Paracoccaceae</taxon>
        <taxon>Albidovulum</taxon>
    </lineage>
</organism>
<evidence type="ECO:0000313" key="2">
    <source>
        <dbReference type="Proteomes" id="UP001652564"/>
    </source>
</evidence>
<name>A0ABT2ZQB9_9RHOB</name>
<proteinExistence type="predicted"/>
<evidence type="ECO:0000313" key="1">
    <source>
        <dbReference type="EMBL" id="MCV2873360.1"/>
    </source>
</evidence>
<accession>A0ABT2ZQB9</accession>
<dbReference type="EMBL" id="JAOWKZ010000003">
    <property type="protein sequence ID" value="MCV2873360.1"/>
    <property type="molecule type" value="Genomic_DNA"/>
</dbReference>
<comment type="caution">
    <text evidence="1">The sequence shown here is derived from an EMBL/GenBank/DDBJ whole genome shotgun (WGS) entry which is preliminary data.</text>
</comment>
<sequence>MSVFHVAAGSVAVIAGLLFASVLIAAQAEVPQPTAQMNRVLYDKPVVEPDRYVPRHAARQVTRLVAPHAQMNRASYVRITRDE</sequence>
<reference evidence="1 2" key="1">
    <citation type="submission" date="2022-10" db="EMBL/GenBank/DDBJ databases">
        <title>Defluviimonas sp. nov., isolated from ocean surface sediments.</title>
        <authorList>
            <person name="He W."/>
            <person name="Wang L."/>
            <person name="Zhang D.-F."/>
        </authorList>
    </citation>
    <scope>NUCLEOTIDE SEQUENCE [LARGE SCALE GENOMIC DNA]</scope>
    <source>
        <strain evidence="1 2">WL0050</strain>
    </source>
</reference>